<accession>A0A454D293</accession>
<reference evidence="1 2" key="1">
    <citation type="submission" date="2012-10" db="EMBL/GenBank/DDBJ databases">
        <title>Genome sequence of Vibrio Cholerae HENC-02.</title>
        <authorList>
            <person name="Eppinger M."/>
            <person name="Hasan N.A."/>
            <person name="Sengamalay N."/>
            <person name="Hine E."/>
            <person name="Su Q."/>
            <person name="Daugherty S.C."/>
            <person name="Young S."/>
            <person name="Sadzewicz L."/>
            <person name="Tallon L."/>
            <person name="Cebula T.A."/>
            <person name="Ravel J."/>
            <person name="Colwell R.R."/>
        </authorList>
    </citation>
    <scope>NUCLEOTIDE SEQUENCE [LARGE SCALE GENOMIC DNA]</scope>
    <source>
        <strain evidence="1 2">HENC-02</strain>
    </source>
</reference>
<gene>
    <name evidence="1" type="ORF">VCHENC02_1696A</name>
</gene>
<dbReference type="Proteomes" id="UP000008367">
    <property type="component" value="Unassembled WGS sequence"/>
</dbReference>
<proteinExistence type="predicted"/>
<evidence type="ECO:0000313" key="2">
    <source>
        <dbReference type="Proteomes" id="UP000008367"/>
    </source>
</evidence>
<protein>
    <submittedName>
        <fullName evidence="1">Uncharacterized protein</fullName>
    </submittedName>
</protein>
<organism evidence="1 2">
    <name type="scientific">Vibrio harveyi</name>
    <name type="common">Beneckea harveyi</name>
    <dbReference type="NCBI Taxonomy" id="669"/>
    <lineage>
        <taxon>Bacteria</taxon>
        <taxon>Pseudomonadati</taxon>
        <taxon>Pseudomonadota</taxon>
        <taxon>Gammaproteobacteria</taxon>
        <taxon>Vibrionales</taxon>
        <taxon>Vibrionaceae</taxon>
        <taxon>Vibrio</taxon>
    </lineage>
</organism>
<sequence>MISFFRFIGL</sequence>
<feature type="non-terminal residue" evidence="1">
    <location>
        <position position="10"/>
    </location>
</feature>
<comment type="caution">
    <text evidence="1">The sequence shown here is derived from an EMBL/GenBank/DDBJ whole genome shotgun (WGS) entry which is preliminary data.</text>
</comment>
<name>A0A454D293_VIBHA</name>
<dbReference type="EMBL" id="AJSR01000585">
    <property type="protein sequence ID" value="EKM32774.1"/>
    <property type="molecule type" value="Genomic_DNA"/>
</dbReference>
<evidence type="ECO:0000313" key="1">
    <source>
        <dbReference type="EMBL" id="EKM32774.1"/>
    </source>
</evidence>